<feature type="transmembrane region" description="Helical" evidence="3">
    <location>
        <begin position="191"/>
        <end position="207"/>
    </location>
</feature>
<dbReference type="SUPFAM" id="SSF55073">
    <property type="entry name" value="Nucleotide cyclase"/>
    <property type="match status" value="1"/>
</dbReference>
<organism evidence="5 6">
    <name type="scientific">Devosia litorisediminis</name>
    <dbReference type="NCBI Taxonomy" id="2829817"/>
    <lineage>
        <taxon>Bacteria</taxon>
        <taxon>Pseudomonadati</taxon>
        <taxon>Pseudomonadota</taxon>
        <taxon>Alphaproteobacteria</taxon>
        <taxon>Hyphomicrobiales</taxon>
        <taxon>Devosiaceae</taxon>
        <taxon>Devosia</taxon>
    </lineage>
</organism>
<dbReference type="InterPro" id="IPR000160">
    <property type="entry name" value="GGDEF_dom"/>
</dbReference>
<dbReference type="NCBIfam" id="TIGR00254">
    <property type="entry name" value="GGDEF"/>
    <property type="match status" value="1"/>
</dbReference>
<comment type="caution">
    <text evidence="5">The sequence shown here is derived from an EMBL/GenBank/DDBJ whole genome shotgun (WGS) entry which is preliminary data.</text>
</comment>
<dbReference type="Pfam" id="PF00990">
    <property type="entry name" value="GGDEF"/>
    <property type="match status" value="1"/>
</dbReference>
<dbReference type="PROSITE" id="PS50887">
    <property type="entry name" value="GGDEF"/>
    <property type="match status" value="1"/>
</dbReference>
<dbReference type="InterPro" id="IPR050469">
    <property type="entry name" value="Diguanylate_Cyclase"/>
</dbReference>
<reference evidence="5" key="1">
    <citation type="submission" date="2021-04" db="EMBL/GenBank/DDBJ databases">
        <title>Devosia litorisediminis sp. nov., isolated from a sand dune.</title>
        <authorList>
            <person name="Park S."/>
            <person name="Yoon J.-H."/>
        </authorList>
    </citation>
    <scope>NUCLEOTIDE SEQUENCE</scope>
    <source>
        <strain evidence="5">BSSL-BM10</strain>
    </source>
</reference>
<dbReference type="SMART" id="SM00267">
    <property type="entry name" value="GGDEF"/>
    <property type="match status" value="1"/>
</dbReference>
<dbReference type="CDD" id="cd01949">
    <property type="entry name" value="GGDEF"/>
    <property type="match status" value="1"/>
</dbReference>
<keyword evidence="3" id="KW-0472">Membrane</keyword>
<evidence type="ECO:0000256" key="3">
    <source>
        <dbReference type="SAM" id="Phobius"/>
    </source>
</evidence>
<sequence length="381" mass="41442">MIDNATLLIAIAFSSAALMIALLISWLNAREDNYLMSWAAGMAFVVVALAVLGLRDGRYDTALQIGAFSPLLSGMALIHLGSFQFATASQRRTPTLLLWLAAMFSTNLTFVLGWSGPATALLNIWCAVFIALSGRYFWQARRESPLQMIVSVVLFGLTSLSFLACAIALVVEGNLVLSAPPNNWAERFNSIMAIIGLTGLGALGLTLNQSRVTRRHRDEAQTDAMTGLLNRRALFDRFSLGELPEQTAVLMFDIDHFKQINDQQGHGAGDAVIQHFGNIMQRGVRKNDVIARIGGEEFCAVLPKMSIEEARAIAERIREDFDQHPARLLAESFPATVSAGVAIAMAGETFSVVLNRADTALYKAKRQGRNRVAGSLARSVA</sequence>
<evidence type="ECO:0000259" key="4">
    <source>
        <dbReference type="PROSITE" id="PS50887"/>
    </source>
</evidence>
<keyword evidence="3" id="KW-0812">Transmembrane</keyword>
<dbReference type="InterPro" id="IPR043128">
    <property type="entry name" value="Rev_trsase/Diguanyl_cyclase"/>
</dbReference>
<evidence type="ECO:0000256" key="2">
    <source>
        <dbReference type="ARBA" id="ARBA00034247"/>
    </source>
</evidence>
<evidence type="ECO:0000256" key="1">
    <source>
        <dbReference type="ARBA" id="ARBA00012528"/>
    </source>
</evidence>
<name>A0A942I581_9HYPH</name>
<feature type="domain" description="GGDEF" evidence="4">
    <location>
        <begin position="245"/>
        <end position="377"/>
    </location>
</feature>
<dbReference type="AlphaFoldDB" id="A0A942I581"/>
<keyword evidence="3" id="KW-1133">Transmembrane helix</keyword>
<proteinExistence type="predicted"/>
<dbReference type="RefSeq" id="WP_212657150.1">
    <property type="nucleotide sequence ID" value="NZ_JAGXTP010000001.1"/>
</dbReference>
<dbReference type="EMBL" id="JAGXTP010000001">
    <property type="protein sequence ID" value="MBS3847537.1"/>
    <property type="molecule type" value="Genomic_DNA"/>
</dbReference>
<protein>
    <recommendedName>
        <fullName evidence="1">diguanylate cyclase</fullName>
        <ecNumber evidence="1">2.7.7.65</ecNumber>
    </recommendedName>
</protein>
<feature type="transmembrane region" description="Helical" evidence="3">
    <location>
        <begin position="120"/>
        <end position="138"/>
    </location>
</feature>
<accession>A0A942I581</accession>
<dbReference type="InterPro" id="IPR029787">
    <property type="entry name" value="Nucleotide_cyclase"/>
</dbReference>
<feature type="transmembrane region" description="Helical" evidence="3">
    <location>
        <begin position="95"/>
        <end position="114"/>
    </location>
</feature>
<dbReference type="Gene3D" id="3.30.70.270">
    <property type="match status" value="1"/>
</dbReference>
<dbReference type="PANTHER" id="PTHR45138:SF9">
    <property type="entry name" value="DIGUANYLATE CYCLASE DGCM-RELATED"/>
    <property type="match status" value="1"/>
</dbReference>
<gene>
    <name evidence="5" type="ORF">KD146_02385</name>
</gene>
<evidence type="ECO:0000313" key="6">
    <source>
        <dbReference type="Proteomes" id="UP000678281"/>
    </source>
</evidence>
<comment type="catalytic activity">
    <reaction evidence="2">
        <text>2 GTP = 3',3'-c-di-GMP + 2 diphosphate</text>
        <dbReference type="Rhea" id="RHEA:24898"/>
        <dbReference type="ChEBI" id="CHEBI:33019"/>
        <dbReference type="ChEBI" id="CHEBI:37565"/>
        <dbReference type="ChEBI" id="CHEBI:58805"/>
        <dbReference type="EC" id="2.7.7.65"/>
    </reaction>
</comment>
<feature type="transmembrane region" description="Helical" evidence="3">
    <location>
        <begin position="150"/>
        <end position="171"/>
    </location>
</feature>
<dbReference type="PANTHER" id="PTHR45138">
    <property type="entry name" value="REGULATORY COMPONENTS OF SENSORY TRANSDUCTION SYSTEM"/>
    <property type="match status" value="1"/>
</dbReference>
<keyword evidence="6" id="KW-1185">Reference proteome</keyword>
<dbReference type="Proteomes" id="UP000678281">
    <property type="component" value="Unassembled WGS sequence"/>
</dbReference>
<feature type="transmembrane region" description="Helical" evidence="3">
    <location>
        <begin position="34"/>
        <end position="55"/>
    </location>
</feature>
<dbReference type="GO" id="GO:0052621">
    <property type="term" value="F:diguanylate cyclase activity"/>
    <property type="evidence" value="ECO:0007669"/>
    <property type="project" value="UniProtKB-EC"/>
</dbReference>
<dbReference type="FunFam" id="3.30.70.270:FF:000001">
    <property type="entry name" value="Diguanylate cyclase domain protein"/>
    <property type="match status" value="1"/>
</dbReference>
<evidence type="ECO:0000313" key="5">
    <source>
        <dbReference type="EMBL" id="MBS3847537.1"/>
    </source>
</evidence>
<dbReference type="EC" id="2.7.7.65" evidence="1"/>
<feature type="transmembrane region" description="Helical" evidence="3">
    <location>
        <begin position="6"/>
        <end position="27"/>
    </location>
</feature>
<feature type="transmembrane region" description="Helical" evidence="3">
    <location>
        <begin position="61"/>
        <end position="83"/>
    </location>
</feature>